<protein>
    <submittedName>
        <fullName evidence="1">Uncharacterized protein</fullName>
    </submittedName>
</protein>
<evidence type="ECO:0000313" key="3">
    <source>
        <dbReference type="Proteomes" id="UP000677228"/>
    </source>
</evidence>
<accession>A0A8S2G9W8</accession>
<comment type="caution">
    <text evidence="1">The sequence shown here is derived from an EMBL/GenBank/DDBJ whole genome shotgun (WGS) entry which is preliminary data.</text>
</comment>
<dbReference type="AlphaFoldDB" id="A0A8S2G9W8"/>
<dbReference type="EMBL" id="CAJOBA010099886">
    <property type="protein sequence ID" value="CAF4516446.1"/>
    <property type="molecule type" value="Genomic_DNA"/>
</dbReference>
<proteinExistence type="predicted"/>
<dbReference type="Proteomes" id="UP000682733">
    <property type="component" value="Unassembled WGS sequence"/>
</dbReference>
<feature type="non-terminal residue" evidence="1">
    <location>
        <position position="1"/>
    </location>
</feature>
<dbReference type="EMBL" id="CAJNOK010069572">
    <property type="protein sequence ID" value="CAF1659724.1"/>
    <property type="molecule type" value="Genomic_DNA"/>
</dbReference>
<evidence type="ECO:0000313" key="1">
    <source>
        <dbReference type="EMBL" id="CAF1659724.1"/>
    </source>
</evidence>
<gene>
    <name evidence="1" type="ORF">OVA965_LOCUS45232</name>
    <name evidence="2" type="ORF">TMI583_LOCUS48547</name>
</gene>
<organism evidence="1 3">
    <name type="scientific">Didymodactylos carnosus</name>
    <dbReference type="NCBI Taxonomy" id="1234261"/>
    <lineage>
        <taxon>Eukaryota</taxon>
        <taxon>Metazoa</taxon>
        <taxon>Spiralia</taxon>
        <taxon>Gnathifera</taxon>
        <taxon>Rotifera</taxon>
        <taxon>Eurotatoria</taxon>
        <taxon>Bdelloidea</taxon>
        <taxon>Philodinida</taxon>
        <taxon>Philodinidae</taxon>
        <taxon>Didymodactylos</taxon>
    </lineage>
</organism>
<dbReference type="Proteomes" id="UP000677228">
    <property type="component" value="Unassembled WGS sequence"/>
</dbReference>
<sequence>LNEENNFLKRALQSVEVYIKNMVKICALKQQQWNEFEWRLKLIKKILNDCNRKQKEVIDENNGQILDVKMINKQLEIFKVRLLCQTQGFITNEIHSLL</sequence>
<evidence type="ECO:0000313" key="2">
    <source>
        <dbReference type="EMBL" id="CAF4516446.1"/>
    </source>
</evidence>
<name>A0A8S2G9W8_9BILA</name>
<reference evidence="1" key="1">
    <citation type="submission" date="2021-02" db="EMBL/GenBank/DDBJ databases">
        <authorList>
            <person name="Nowell W R."/>
        </authorList>
    </citation>
    <scope>NUCLEOTIDE SEQUENCE</scope>
</reference>